<keyword evidence="3" id="KW-0677">Repeat</keyword>
<dbReference type="CDD" id="cd21224">
    <property type="entry name" value="CH_ASPM_rpt2"/>
    <property type="match status" value="1"/>
</dbReference>
<dbReference type="CDD" id="cd23767">
    <property type="entry name" value="IQCD"/>
    <property type="match status" value="2"/>
</dbReference>
<dbReference type="EMBL" id="CM026423">
    <property type="protein sequence ID" value="KAG0585144.1"/>
    <property type="molecule type" value="Genomic_DNA"/>
</dbReference>
<dbReference type="GO" id="GO:0051295">
    <property type="term" value="P:establishment of meiotic spindle localization"/>
    <property type="evidence" value="ECO:0007669"/>
    <property type="project" value="TreeGrafter"/>
</dbReference>
<dbReference type="CDD" id="cd21223">
    <property type="entry name" value="CH_ASPM_rpt1"/>
    <property type="match status" value="1"/>
</dbReference>
<dbReference type="GO" id="GO:0000922">
    <property type="term" value="C:spindle pole"/>
    <property type="evidence" value="ECO:0007669"/>
    <property type="project" value="TreeGrafter"/>
</dbReference>
<dbReference type="GO" id="GO:0005737">
    <property type="term" value="C:cytoplasm"/>
    <property type="evidence" value="ECO:0007669"/>
    <property type="project" value="UniProtKB-SubCell"/>
</dbReference>
<dbReference type="PANTHER" id="PTHR22706">
    <property type="entry name" value="ASSEMBLY FACTOR FOR SPINDLE MICROTUBULES"/>
    <property type="match status" value="1"/>
</dbReference>
<dbReference type="InterPro" id="IPR036872">
    <property type="entry name" value="CH_dom_sf"/>
</dbReference>
<evidence type="ECO:0000313" key="9">
    <source>
        <dbReference type="Proteomes" id="UP000822688"/>
    </source>
</evidence>
<dbReference type="Gene3D" id="1.25.10.10">
    <property type="entry name" value="Leucine-rich Repeat Variant"/>
    <property type="match status" value="1"/>
</dbReference>
<evidence type="ECO:0000256" key="5">
    <source>
        <dbReference type="PROSITE-ProRule" id="PRU00259"/>
    </source>
</evidence>
<dbReference type="GO" id="GO:0000278">
    <property type="term" value="P:mitotic cell cycle"/>
    <property type="evidence" value="ECO:0007669"/>
    <property type="project" value="TreeGrafter"/>
</dbReference>
<dbReference type="InterPro" id="IPR001715">
    <property type="entry name" value="CH_dom"/>
</dbReference>
<dbReference type="InterPro" id="IPR027417">
    <property type="entry name" value="P-loop_NTPase"/>
</dbReference>
<dbReference type="Pfam" id="PF00307">
    <property type="entry name" value="CH"/>
    <property type="match status" value="2"/>
</dbReference>
<feature type="repeat" description="ARM" evidence="5">
    <location>
        <begin position="1519"/>
        <end position="1552"/>
    </location>
</feature>
<keyword evidence="4" id="KW-0112">Calmodulin-binding</keyword>
<dbReference type="PROSITE" id="PS50176">
    <property type="entry name" value="ARM_REPEAT"/>
    <property type="match status" value="1"/>
</dbReference>
<evidence type="ECO:0000256" key="3">
    <source>
        <dbReference type="ARBA" id="ARBA00022737"/>
    </source>
</evidence>
<proteinExistence type="predicted"/>
<dbReference type="Proteomes" id="UP000822688">
    <property type="component" value="Chromosome 3"/>
</dbReference>
<dbReference type="SUPFAM" id="SSF52540">
    <property type="entry name" value="P-loop containing nucleoside triphosphate hydrolases"/>
    <property type="match status" value="2"/>
</dbReference>
<feature type="domain" description="Calponin-homology (CH)" evidence="7">
    <location>
        <begin position="529"/>
        <end position="651"/>
    </location>
</feature>
<dbReference type="InterPro" id="IPR000048">
    <property type="entry name" value="IQ_motif_EF-hand-BS"/>
</dbReference>
<name>A0A8T0IN01_CERPU</name>
<dbReference type="PROSITE" id="PS50096">
    <property type="entry name" value="IQ"/>
    <property type="match status" value="16"/>
</dbReference>
<comment type="subcellular location">
    <subcellularLocation>
        <location evidence="1">Cytoplasm</location>
    </subcellularLocation>
</comment>
<evidence type="ECO:0000256" key="1">
    <source>
        <dbReference type="ARBA" id="ARBA00004496"/>
    </source>
</evidence>
<evidence type="ECO:0000259" key="7">
    <source>
        <dbReference type="PROSITE" id="PS50021"/>
    </source>
</evidence>
<feature type="domain" description="Calponin-homology (CH)" evidence="7">
    <location>
        <begin position="679"/>
        <end position="825"/>
    </location>
</feature>
<evidence type="ECO:0000256" key="2">
    <source>
        <dbReference type="ARBA" id="ARBA00022490"/>
    </source>
</evidence>
<dbReference type="InterPro" id="IPR011989">
    <property type="entry name" value="ARM-like"/>
</dbReference>
<dbReference type="GO" id="GO:0005516">
    <property type="term" value="F:calmodulin binding"/>
    <property type="evidence" value="ECO:0007669"/>
    <property type="project" value="UniProtKB-KW"/>
</dbReference>
<evidence type="ECO:0000256" key="4">
    <source>
        <dbReference type="ARBA" id="ARBA00022860"/>
    </source>
</evidence>
<dbReference type="SMART" id="SM00033">
    <property type="entry name" value="CH"/>
    <property type="match status" value="2"/>
</dbReference>
<feature type="region of interest" description="Disordered" evidence="6">
    <location>
        <begin position="1"/>
        <end position="22"/>
    </location>
</feature>
<dbReference type="SUPFAM" id="SSF48371">
    <property type="entry name" value="ARM repeat"/>
    <property type="match status" value="1"/>
</dbReference>
<reference evidence="8" key="1">
    <citation type="submission" date="2020-06" db="EMBL/GenBank/DDBJ databases">
        <title>WGS assembly of Ceratodon purpureus strain R40.</title>
        <authorList>
            <person name="Carey S.B."/>
            <person name="Jenkins J."/>
            <person name="Shu S."/>
            <person name="Lovell J.T."/>
            <person name="Sreedasyam A."/>
            <person name="Maumus F."/>
            <person name="Tiley G.P."/>
            <person name="Fernandez-Pozo N."/>
            <person name="Barry K."/>
            <person name="Chen C."/>
            <person name="Wang M."/>
            <person name="Lipzen A."/>
            <person name="Daum C."/>
            <person name="Saski C.A."/>
            <person name="Payton A.C."/>
            <person name="Mcbreen J.C."/>
            <person name="Conrad R.E."/>
            <person name="Kollar L.M."/>
            <person name="Olsson S."/>
            <person name="Huttunen S."/>
            <person name="Landis J.B."/>
            <person name="Wickett N.J."/>
            <person name="Johnson M.G."/>
            <person name="Rensing S.A."/>
            <person name="Grimwood J."/>
            <person name="Schmutz J."/>
            <person name="Mcdaniel S.F."/>
        </authorList>
    </citation>
    <scope>NUCLEOTIDE SEQUENCE</scope>
    <source>
        <strain evidence="8">R40</strain>
    </source>
</reference>
<protein>
    <recommendedName>
        <fullName evidence="7">Calponin-homology (CH) domain-containing protein</fullName>
    </recommendedName>
</protein>
<comment type="caution">
    <text evidence="8">The sequence shown here is derived from an EMBL/GenBank/DDBJ whole genome shotgun (WGS) entry which is preliminary data.</text>
</comment>
<feature type="region of interest" description="Disordered" evidence="6">
    <location>
        <begin position="1764"/>
        <end position="1831"/>
    </location>
</feature>
<keyword evidence="9" id="KW-1185">Reference proteome</keyword>
<dbReference type="GO" id="GO:0007051">
    <property type="term" value="P:spindle organization"/>
    <property type="evidence" value="ECO:0007669"/>
    <property type="project" value="TreeGrafter"/>
</dbReference>
<dbReference type="PROSITE" id="PS50021">
    <property type="entry name" value="CH"/>
    <property type="match status" value="2"/>
</dbReference>
<dbReference type="Gene3D" id="1.20.5.190">
    <property type="match status" value="9"/>
</dbReference>
<dbReference type="SUPFAM" id="SSF47576">
    <property type="entry name" value="Calponin-homology domain, CH-domain"/>
    <property type="match status" value="1"/>
</dbReference>
<accession>A0A8T0IN01</accession>
<dbReference type="InterPro" id="IPR000225">
    <property type="entry name" value="Armadillo"/>
</dbReference>
<gene>
    <name evidence="8" type="ORF">KC19_3G261900</name>
</gene>
<dbReference type="PANTHER" id="PTHR22706:SF1">
    <property type="entry name" value="ASSEMBLY FACTOR FOR SPINDLE MICROTUBULES"/>
    <property type="match status" value="1"/>
</dbReference>
<dbReference type="InterPro" id="IPR051185">
    <property type="entry name" value="ASPM"/>
</dbReference>
<evidence type="ECO:0000313" key="8">
    <source>
        <dbReference type="EMBL" id="KAG0585144.1"/>
    </source>
</evidence>
<evidence type="ECO:0000256" key="6">
    <source>
        <dbReference type="SAM" id="MobiDB-lite"/>
    </source>
</evidence>
<dbReference type="Gene3D" id="1.10.418.10">
    <property type="entry name" value="Calponin-like domain"/>
    <property type="match status" value="2"/>
</dbReference>
<dbReference type="SMART" id="SM00015">
    <property type="entry name" value="IQ"/>
    <property type="match status" value="18"/>
</dbReference>
<organism evidence="8 9">
    <name type="scientific">Ceratodon purpureus</name>
    <name type="common">Fire moss</name>
    <name type="synonym">Dicranum purpureum</name>
    <dbReference type="NCBI Taxonomy" id="3225"/>
    <lineage>
        <taxon>Eukaryota</taxon>
        <taxon>Viridiplantae</taxon>
        <taxon>Streptophyta</taxon>
        <taxon>Embryophyta</taxon>
        <taxon>Bryophyta</taxon>
        <taxon>Bryophytina</taxon>
        <taxon>Bryopsida</taxon>
        <taxon>Dicranidae</taxon>
        <taxon>Pseudoditrichales</taxon>
        <taxon>Ditrichaceae</taxon>
        <taxon>Ceratodon</taxon>
    </lineage>
</organism>
<keyword evidence="2" id="KW-0963">Cytoplasm</keyword>
<sequence length="1831" mass="207263">MDQWGRVGGDATPAWSRKRKSLERGDVKGVLPNKKFQSPLIITAPSGKTATKTKSRLPLCDGNGSLDEDQIKQQFLARISEAEALLKQKRNTSQESILASLCKSGLATPRKVNSGITTPNPFSFMTPGRRRESVAGRRESVVGRRDSVCGRRSSISGRRENLYVRTPCAQQSARVPMSARKMRLRASMQLKMLESQEQQVSRAAQVKWEVWMDKQERAYGGLLNDILKQTMDPNVKVMEIKHSVGSLGRSSGHGVGIGSLSLDSSRCHFINSGRTISDDDKKPFPVGQQNRRIVSKARMSASRTSREMKDSMGNDLQASDACLNQICSVLELKRRLVPYLEDSKCDRIISTMTQIAKYIDDGRLRMKPNCIILSDVALRTKAFDVLFSYNPVWLRLGLAIILGPIASINKSMSTLDVIESEGENHPQTTFLQVLIEEHFFGDSLLAKQFATNKSIDGLYRDGYKEALGKIILKRIFLLVLVLDKIKSETALDGQRGIDGLDGGSPILFQPNGCVKSSRQALEDFLSHVMQGEGDLIVHVGKLGYHVSHTQAALSEYNFEVRNVVDDLQDGIRLCRLAQLMSHDFSILERIKFPCQAPKKRTHNCELALKSLAQSGVLLEDETGAPITAEHISSGQREKTLSLIWNLILHLQVPLLVSHPKLFQELERVGLVANPDAKGYAVLDLLLSWVQAICSNVDGVSIENFTTSFADGQVLCHLISNFLPQCLPRHAIKIPRNSAFNVSGKLQEERTNQNDPWELRSAPGSDTGLCEDRPAVIHNFQMVENAAKLLGIGPEVLRISDMVDGDPCTSERNVIIFIAHLCSALLNANPQDFQSSSNVVPTSSKEVFDLSLQDCSKLLDVHSYGSCSSRQDKTSENAATCIQAWYKGRRQRLMFESIRTNVILLQRFVRVWLVRERILKERACSRSEEDDDLVVFQVDESEPFQGDLEFPLCHVLRLQSWVRNRKLRATFLTQRQGARTIQNYWQRFQFRRNERRTAAASIIQASWRGHLVRKLRNQRYWAACTIQRHFRGHILRVQIQKRKAAALLIQRIARGGIQRSSYRSRLIGVRRLQALFRGALVRAQAKCDANNVTKIQALWRGWSTRTLLNRWRAAASVIQSHFRGYKQRIYYKKFKVYIAQIQAAFRGLLLRNKLRLMRQAAVQIQSGWRSFKMRRVSEENHAAATRIQSRYRCIRQRTWYQSHRSRVILMQTMVRGHLARKRYSDMRFAVIKLQSRWRGCLVRRTMGVEKLAAMHIQKCVRSFLQYRRNQLRETQCAAITIQSFYRGYVQRKLYHKEMLAIVRIQYNWRGFVQRRNNESAAKDAFSKEARYSAACIIQASWRGQVVRKKRFTHAPENCAEQLEGGCNSTQQVTSSQEHSLNEQKAAQLLSLWAKAKILRCRFLTQRRAVVAIQSIFRGRKARRNFNLIIRCICRIQAHWRGHKWRSGQSRMKQHMQELRLRMQSTAASVDDSQRLGNRLTEALAQLLSQKTVSGILHICATIDMATEHSKHCCERLAEGGAVTKLLMLIQTVNRSPPHEQVLKHALSILANLARFPNLAFLIAGEADSINIIVEQLLIFRNKEEVFSKAMKILLHVCRTPGCVDIIQKDLVVIRRLHNVAVLLERRFEVEKRNLEKLAPSTPTPVRKAADHKMRETIQQKQSIMSIMPDLLAKQLNQNPPPAAPCRLKDTVSNNYKPPLSTTVEENRASLVPATMVNVKSSNTATKVSTAAFCTSRPSTTISNKKVNISQRPVRGAPLQATRLVPLSGDRKPEGAIKVAVSRPNPFSSGRGERAPSNSGMSVRPKSGNASQNGLLRAPLKDRSNDVTKVLQK</sequence>
<dbReference type="InterPro" id="IPR016024">
    <property type="entry name" value="ARM-type_fold"/>
</dbReference>
<dbReference type="Pfam" id="PF00612">
    <property type="entry name" value="IQ"/>
    <property type="match status" value="13"/>
</dbReference>